<evidence type="ECO:0000256" key="4">
    <source>
        <dbReference type="ARBA" id="ARBA00022989"/>
    </source>
</evidence>
<evidence type="ECO:0000313" key="7">
    <source>
        <dbReference type="EMBL" id="HGS88004.1"/>
    </source>
</evidence>
<reference evidence="7" key="1">
    <citation type="journal article" date="2020" name="mSystems">
        <title>Genome- and Community-Level Interaction Insights into Carbon Utilization and Element Cycling Functions of Hydrothermarchaeota in Hydrothermal Sediment.</title>
        <authorList>
            <person name="Zhou Z."/>
            <person name="Liu Y."/>
            <person name="Xu W."/>
            <person name="Pan J."/>
            <person name="Luo Z.H."/>
            <person name="Li M."/>
        </authorList>
    </citation>
    <scope>NUCLEOTIDE SEQUENCE [LARGE SCALE GENOMIC DNA]</scope>
    <source>
        <strain evidence="7">SpSt-556</strain>
    </source>
</reference>
<dbReference type="InterPro" id="IPR003339">
    <property type="entry name" value="ABC/ECF_trnsptr_transmembrane"/>
</dbReference>
<evidence type="ECO:0000256" key="3">
    <source>
        <dbReference type="ARBA" id="ARBA00022692"/>
    </source>
</evidence>
<keyword evidence="2" id="KW-1003">Cell membrane</keyword>
<feature type="transmembrane region" description="Helical" evidence="6">
    <location>
        <begin position="31"/>
        <end position="63"/>
    </location>
</feature>
<comment type="subcellular location">
    <subcellularLocation>
        <location evidence="1">Membrane</location>
        <topology evidence="1">Multi-pass membrane protein</topology>
    </subcellularLocation>
</comment>
<gene>
    <name evidence="7" type="ORF">ENT17_10340</name>
</gene>
<feature type="transmembrane region" description="Helical" evidence="6">
    <location>
        <begin position="75"/>
        <end position="94"/>
    </location>
</feature>
<keyword evidence="5 6" id="KW-0472">Membrane</keyword>
<dbReference type="AlphaFoldDB" id="A0A7C4Q2T4"/>
<evidence type="ECO:0000256" key="5">
    <source>
        <dbReference type="ARBA" id="ARBA00023136"/>
    </source>
</evidence>
<keyword evidence="3 6" id="KW-0812">Transmembrane</keyword>
<accession>A0A7C4Q2T4</accession>
<feature type="transmembrane region" description="Helical" evidence="6">
    <location>
        <begin position="252"/>
        <end position="273"/>
    </location>
</feature>
<comment type="caution">
    <text evidence="7">The sequence shown here is derived from an EMBL/GenBank/DDBJ whole genome shotgun (WGS) entry which is preliminary data.</text>
</comment>
<dbReference type="PANTHER" id="PTHR34857">
    <property type="entry name" value="SLL0384 PROTEIN"/>
    <property type="match status" value="1"/>
</dbReference>
<protein>
    <submittedName>
        <fullName evidence="7">Energy-coupling factor transporter transmembrane protein EcfT</fullName>
    </submittedName>
</protein>
<evidence type="ECO:0000256" key="1">
    <source>
        <dbReference type="ARBA" id="ARBA00004141"/>
    </source>
</evidence>
<proteinExistence type="predicted"/>
<evidence type="ECO:0000256" key="2">
    <source>
        <dbReference type="ARBA" id="ARBA00022475"/>
    </source>
</evidence>
<feature type="transmembrane region" description="Helical" evidence="6">
    <location>
        <begin position="115"/>
        <end position="140"/>
    </location>
</feature>
<dbReference type="CDD" id="cd16914">
    <property type="entry name" value="EcfT"/>
    <property type="match status" value="1"/>
</dbReference>
<keyword evidence="4 6" id="KW-1133">Transmembrane helix</keyword>
<evidence type="ECO:0000256" key="6">
    <source>
        <dbReference type="SAM" id="Phobius"/>
    </source>
</evidence>
<dbReference type="Pfam" id="PF02361">
    <property type="entry name" value="CbiQ"/>
    <property type="match status" value="1"/>
</dbReference>
<dbReference type="EMBL" id="DSXR01000103">
    <property type="protein sequence ID" value="HGS88004.1"/>
    <property type="molecule type" value="Genomic_DNA"/>
</dbReference>
<dbReference type="InterPro" id="IPR051611">
    <property type="entry name" value="ECF_transporter_component"/>
</dbReference>
<organism evidence="7">
    <name type="scientific">Bellilinea caldifistulae</name>
    <dbReference type="NCBI Taxonomy" id="360411"/>
    <lineage>
        <taxon>Bacteria</taxon>
        <taxon>Bacillati</taxon>
        <taxon>Chloroflexota</taxon>
        <taxon>Anaerolineae</taxon>
        <taxon>Anaerolineales</taxon>
        <taxon>Anaerolineaceae</taxon>
        <taxon>Bellilinea</taxon>
    </lineage>
</organism>
<dbReference type="PANTHER" id="PTHR34857:SF2">
    <property type="entry name" value="SLL0384 PROTEIN"/>
    <property type="match status" value="1"/>
</dbReference>
<dbReference type="GO" id="GO:0005886">
    <property type="term" value="C:plasma membrane"/>
    <property type="evidence" value="ECO:0007669"/>
    <property type="project" value="UniProtKB-ARBA"/>
</dbReference>
<sequence length="275" mass="30403">MHNFEFLRMVNIGQYLPLNSILHRLDARARIVMYLLILMAATFTAQPGGLLFALLVVLVLLRIGRIPLSFALRGLLPPLPFLLILAVLQVFVSIRPPSALPLFEFGIFKIYASGLVSAGMLLLRFCVLILALSLSSFTLSTSEMIHGLESLLTPFSRFGLPVHDLVMVLQVTIRFIPFLAIAAERIAKAQASRGAEWGVRKGKIFQRVRQVIPLIVPLFLTSLRRAETMALAMDARAYGSTRRRTSMYTMHFAWKDAAALLLGAGCASVILILGV</sequence>
<name>A0A7C4Q2T4_9CHLR</name>